<evidence type="ECO:0000256" key="1">
    <source>
        <dbReference type="ARBA" id="ARBA00022485"/>
    </source>
</evidence>
<evidence type="ECO:0000256" key="4">
    <source>
        <dbReference type="ARBA" id="ARBA00022691"/>
    </source>
</evidence>
<dbReference type="EMBL" id="CP071382">
    <property type="protein sequence ID" value="QSV45236.1"/>
    <property type="molecule type" value="Genomic_DNA"/>
</dbReference>
<feature type="binding site" evidence="5">
    <location>
        <position position="370"/>
    </location>
    <ligand>
        <name>S-adenosyl-L-methionine</name>
        <dbReference type="ChEBI" id="CHEBI:59789"/>
    </ligand>
</feature>
<keyword evidence="1" id="KW-0004">4Fe-4S</keyword>
<dbReference type="InterPro" id="IPR030391">
    <property type="entry name" value="MeTrfase_TrmA_CS"/>
</dbReference>
<keyword evidence="1" id="KW-0479">Metal-binding</keyword>
<evidence type="ECO:0000256" key="3">
    <source>
        <dbReference type="ARBA" id="ARBA00022679"/>
    </source>
</evidence>
<protein>
    <submittedName>
        <fullName evidence="8">TRAM domain-containing protein</fullName>
    </submittedName>
</protein>
<dbReference type="Pfam" id="PF05958">
    <property type="entry name" value="tRNA_U5-meth_tr"/>
    <property type="match status" value="1"/>
</dbReference>
<feature type="binding site" evidence="5">
    <location>
        <position position="301"/>
    </location>
    <ligand>
        <name>S-adenosyl-L-methionine</name>
        <dbReference type="ChEBI" id="CHEBI:59789"/>
    </ligand>
</feature>
<gene>
    <name evidence="8" type="ORF">JZM60_14010</name>
</gene>
<proteinExistence type="inferred from homology"/>
<reference evidence="8 9" key="1">
    <citation type="submission" date="2021-03" db="EMBL/GenBank/DDBJ databases">
        <title>Geobacter metallireducens gen. nov. sp. nov., a microorganism capable of coupling the complete oxidation of organic compounds to the reduction of iron and other metals.</title>
        <authorList>
            <person name="Li Y."/>
        </authorList>
    </citation>
    <scope>NUCLEOTIDE SEQUENCE [LARGE SCALE GENOMIC DNA]</scope>
    <source>
        <strain evidence="8 9">Jerry-YX</strain>
    </source>
</reference>
<evidence type="ECO:0000256" key="2">
    <source>
        <dbReference type="ARBA" id="ARBA00022603"/>
    </source>
</evidence>
<dbReference type="InterPro" id="IPR030390">
    <property type="entry name" value="MeTrfase_TrmA_AS"/>
</dbReference>
<feature type="domain" description="TRAM" evidence="7">
    <location>
        <begin position="1"/>
        <end position="55"/>
    </location>
</feature>
<keyword evidence="2 5" id="KW-0489">Methyltransferase</keyword>
<dbReference type="CDD" id="cd02440">
    <property type="entry name" value="AdoMet_MTases"/>
    <property type="match status" value="1"/>
</dbReference>
<dbReference type="PANTHER" id="PTHR11061">
    <property type="entry name" value="RNA M5U METHYLTRANSFERASE"/>
    <property type="match status" value="1"/>
</dbReference>
<dbReference type="Gene3D" id="2.40.50.140">
    <property type="entry name" value="Nucleic acid-binding proteins"/>
    <property type="match status" value="1"/>
</dbReference>
<name>A0ABX7Q1E7_9BACT</name>
<sequence>MTETVVRIESLAFGGAGFGRVDGKACFVPFTAPGDLVRVRATSEKSSYLNGEVVEIIEAASRRVVPPCPVFGTCGGCTWQHLPYADQLAAKERIVAETLWRSARVAPERISRAVGVDEPYGYRSRVQFKVRWVSGQLQMGFYRRGSHYVVDIPGGCAICNPLLNRVMDEMRRVISSFAEPDRIPQVDAAVGDDGTTLAIVHYIGDNRDGARIHFAACRGELPSVNGLHLQCGRKESILPLWGVDALAYGFYADFLPELPALTLAFSRGGFSQVNYHQNRELLRIVHRMAGLSGNERLLDLFCGNGNFSIPLARYCSSVVGVEEYGPSLEDAKRNVAANGVEGVKFIRSDAAVGVRRLAAGGDRFQVVILDPPRTGAKEAVVEAAALKPERIVYVSCDPATLGRDLGLLCQRGYEVLESVPVDMFPQTFHIESVTLLSWAG</sequence>
<dbReference type="PROSITE" id="PS01231">
    <property type="entry name" value="TRMA_2"/>
    <property type="match status" value="1"/>
</dbReference>
<evidence type="ECO:0000259" key="7">
    <source>
        <dbReference type="PROSITE" id="PS50926"/>
    </source>
</evidence>
<feature type="binding site" evidence="5">
    <location>
        <position position="322"/>
    </location>
    <ligand>
        <name>S-adenosyl-L-methionine</name>
        <dbReference type="ChEBI" id="CHEBI:59789"/>
    </ligand>
</feature>
<dbReference type="InterPro" id="IPR002792">
    <property type="entry name" value="TRAM_dom"/>
</dbReference>
<feature type="active site" description="Nucleophile" evidence="5">
    <location>
        <position position="396"/>
    </location>
</feature>
<dbReference type="Gene3D" id="2.40.50.1070">
    <property type="match status" value="1"/>
</dbReference>
<dbReference type="RefSeq" id="WP_207163041.1">
    <property type="nucleotide sequence ID" value="NZ_CP071382.1"/>
</dbReference>
<keyword evidence="4 5" id="KW-0949">S-adenosyl-L-methionine</keyword>
<dbReference type="Gene3D" id="3.40.50.150">
    <property type="entry name" value="Vaccinia Virus protein VP39"/>
    <property type="match status" value="1"/>
</dbReference>
<dbReference type="InterPro" id="IPR010280">
    <property type="entry name" value="U5_MeTrfase_fam"/>
</dbReference>
<keyword evidence="1" id="KW-0408">Iron</keyword>
<keyword evidence="1" id="KW-0411">Iron-sulfur</keyword>
<dbReference type="PROSITE" id="PS01230">
    <property type="entry name" value="TRMA_1"/>
    <property type="match status" value="1"/>
</dbReference>
<dbReference type="SUPFAM" id="SSF53335">
    <property type="entry name" value="S-adenosyl-L-methionine-dependent methyltransferases"/>
    <property type="match status" value="1"/>
</dbReference>
<dbReference type="PANTHER" id="PTHR11061:SF49">
    <property type="entry name" value="23S RRNA (URACIL(1939)-C(5))-METHYLTRANSFERASE RLMD"/>
    <property type="match status" value="1"/>
</dbReference>
<comment type="similarity">
    <text evidence="5">Belongs to the class I-like SAM-binding methyltransferase superfamily. RNA M5U methyltransferase family.</text>
</comment>
<dbReference type="SUPFAM" id="SSF50249">
    <property type="entry name" value="Nucleic acid-binding proteins"/>
    <property type="match status" value="1"/>
</dbReference>
<dbReference type="Pfam" id="PF01938">
    <property type="entry name" value="TRAM"/>
    <property type="match status" value="1"/>
</dbReference>
<dbReference type="InterPro" id="IPR029063">
    <property type="entry name" value="SAM-dependent_MTases_sf"/>
</dbReference>
<dbReference type="Proteomes" id="UP000663651">
    <property type="component" value="Chromosome"/>
</dbReference>
<dbReference type="PROSITE" id="PS50926">
    <property type="entry name" value="TRAM"/>
    <property type="match status" value="1"/>
</dbReference>
<evidence type="ECO:0000256" key="5">
    <source>
        <dbReference type="PROSITE-ProRule" id="PRU01024"/>
    </source>
</evidence>
<dbReference type="PROSITE" id="PS51687">
    <property type="entry name" value="SAM_MT_RNA_M5U"/>
    <property type="match status" value="1"/>
</dbReference>
<evidence type="ECO:0000313" key="9">
    <source>
        <dbReference type="Proteomes" id="UP000663651"/>
    </source>
</evidence>
<keyword evidence="9" id="KW-1185">Reference proteome</keyword>
<organism evidence="8 9">
    <name type="scientific">Geobacter benzoatilyticus</name>
    <dbReference type="NCBI Taxonomy" id="2815309"/>
    <lineage>
        <taxon>Bacteria</taxon>
        <taxon>Pseudomonadati</taxon>
        <taxon>Thermodesulfobacteriota</taxon>
        <taxon>Desulfuromonadia</taxon>
        <taxon>Geobacterales</taxon>
        <taxon>Geobacteraceae</taxon>
        <taxon>Geobacter</taxon>
    </lineage>
</organism>
<accession>A0ABX7Q1E7</accession>
<feature type="active site" evidence="6">
    <location>
        <position position="396"/>
    </location>
</feature>
<evidence type="ECO:0000313" key="8">
    <source>
        <dbReference type="EMBL" id="QSV45236.1"/>
    </source>
</evidence>
<evidence type="ECO:0000256" key="6">
    <source>
        <dbReference type="PROSITE-ProRule" id="PRU10015"/>
    </source>
</evidence>
<keyword evidence="3 5" id="KW-0808">Transferase</keyword>
<dbReference type="InterPro" id="IPR012340">
    <property type="entry name" value="NA-bd_OB-fold"/>
</dbReference>
<feature type="binding site" evidence="5">
    <location>
        <position position="272"/>
    </location>
    <ligand>
        <name>S-adenosyl-L-methionine</name>
        <dbReference type="ChEBI" id="CHEBI:59789"/>
    </ligand>
</feature>